<dbReference type="InterPro" id="IPR013785">
    <property type="entry name" value="Aldolase_TIM"/>
</dbReference>
<evidence type="ECO:0000313" key="4">
    <source>
        <dbReference type="Proteomes" id="UP001205105"/>
    </source>
</evidence>
<dbReference type="PANTHER" id="PTHR35273">
    <property type="entry name" value="ALPHA-1,4 POLYGALACTOSAMINIDASE, PUTATIVE (AFU_ORTHOLOGUE AFUA_3G07890)-RELATED"/>
    <property type="match status" value="1"/>
</dbReference>
<feature type="signal peptide" evidence="1">
    <location>
        <begin position="1"/>
        <end position="31"/>
    </location>
</feature>
<dbReference type="PANTHER" id="PTHR35273:SF2">
    <property type="entry name" value="ALPHA-GALACTOSIDASE"/>
    <property type="match status" value="1"/>
</dbReference>
<proteinExistence type="predicted"/>
<organism evidence="3 4">
    <name type="scientific">Chlorella ohadii</name>
    <dbReference type="NCBI Taxonomy" id="2649997"/>
    <lineage>
        <taxon>Eukaryota</taxon>
        <taxon>Viridiplantae</taxon>
        <taxon>Chlorophyta</taxon>
        <taxon>core chlorophytes</taxon>
        <taxon>Trebouxiophyceae</taxon>
        <taxon>Chlorellales</taxon>
        <taxon>Chlorellaceae</taxon>
        <taxon>Chlorella clade</taxon>
        <taxon>Chlorella</taxon>
    </lineage>
</organism>
<dbReference type="SUPFAM" id="SSF51445">
    <property type="entry name" value="(Trans)glycosidases"/>
    <property type="match status" value="1"/>
</dbReference>
<evidence type="ECO:0000256" key="1">
    <source>
        <dbReference type="SAM" id="SignalP"/>
    </source>
</evidence>
<feature type="domain" description="Glycoside-hydrolase family GH114 TIM-barrel" evidence="2">
    <location>
        <begin position="50"/>
        <end position="286"/>
    </location>
</feature>
<comment type="caution">
    <text evidence="3">The sequence shown here is derived from an EMBL/GenBank/DDBJ whole genome shotgun (WGS) entry which is preliminary data.</text>
</comment>
<dbReference type="Proteomes" id="UP001205105">
    <property type="component" value="Unassembled WGS sequence"/>
</dbReference>
<dbReference type="AlphaFoldDB" id="A0AAD5DU00"/>
<evidence type="ECO:0000313" key="3">
    <source>
        <dbReference type="EMBL" id="KAI7842468.1"/>
    </source>
</evidence>
<gene>
    <name evidence="3" type="ORF">COHA_003822</name>
</gene>
<dbReference type="InterPro" id="IPR017853">
    <property type="entry name" value="GH"/>
</dbReference>
<reference evidence="3" key="1">
    <citation type="submission" date="2020-11" db="EMBL/GenBank/DDBJ databases">
        <title>Chlorella ohadii genome sequencing and assembly.</title>
        <authorList>
            <person name="Murik O."/>
            <person name="Treves H."/>
            <person name="Kedem I."/>
            <person name="Shotland Y."/>
            <person name="Kaplan A."/>
        </authorList>
    </citation>
    <scope>NUCLEOTIDE SEQUENCE</scope>
    <source>
        <strain evidence="3">1</strain>
    </source>
</reference>
<feature type="chain" id="PRO_5042195807" description="Glycoside-hydrolase family GH114 TIM-barrel domain-containing protein" evidence="1">
    <location>
        <begin position="32"/>
        <end position="328"/>
    </location>
</feature>
<dbReference type="Pfam" id="PF03537">
    <property type="entry name" value="Glyco_hydro_114"/>
    <property type="match status" value="1"/>
</dbReference>
<evidence type="ECO:0000259" key="2">
    <source>
        <dbReference type="Pfam" id="PF03537"/>
    </source>
</evidence>
<dbReference type="EMBL" id="JADXDR010000052">
    <property type="protein sequence ID" value="KAI7842468.1"/>
    <property type="molecule type" value="Genomic_DNA"/>
</dbReference>
<dbReference type="InterPro" id="IPR004352">
    <property type="entry name" value="GH114_TIM-barrel"/>
</dbReference>
<protein>
    <recommendedName>
        <fullName evidence="2">Glycoside-hydrolase family GH114 TIM-barrel domain-containing protein</fullName>
    </recommendedName>
</protein>
<keyword evidence="1" id="KW-0732">Signal</keyword>
<dbReference type="Gene3D" id="3.20.20.70">
    <property type="entry name" value="Aldolase class I"/>
    <property type="match status" value="1"/>
</dbReference>
<keyword evidence="4" id="KW-1185">Reference proteome</keyword>
<accession>A0AAD5DU00</accession>
<name>A0AAD5DU00_9CHLO</name>
<sequence length="328" mass="35416">MRRTHRAPRLGALALLLLLLLLAVGPPLAAAAAVTWWKPARRNADGSLLRWQYQLSADTAADIKYVPGVQVYAVDIDLAKDVIPRLKAKSSAIKVVCYFSAGSWEDYRVDDDQQKRGIKPTDWAGALGKAMDGWPGEKWVDVRKAAVRTIMQKRLAYCAQIKCDGVDPDNINGHENPTGFRLKKADLVAYNKFLASEAHKLGLAIGLKNGLDMVPQLASLFDFAINEECFSFSECGAYAGYFRNKPIVVIEYCNGVDLGATTQRPACFCPRLAAAGLNGLFKRSDLGPAGISCTEFCKRNVCGSATATGSCAAAKGNICSVLPATPLL</sequence>